<dbReference type="PANTHER" id="PTHR43806:SF11">
    <property type="entry name" value="CEREVISIN-RELATED"/>
    <property type="match status" value="1"/>
</dbReference>
<accession>A0ABT9FZL4</accession>
<dbReference type="GO" id="GO:0016787">
    <property type="term" value="F:hydrolase activity"/>
    <property type="evidence" value="ECO:0007669"/>
    <property type="project" value="UniProtKB-KW"/>
</dbReference>
<feature type="active site" description="Charge relay system" evidence="5">
    <location>
        <position position="225"/>
    </location>
</feature>
<keyword evidence="10" id="KW-1185">Reference proteome</keyword>
<comment type="caution">
    <text evidence="9">The sequence shown here is derived from an EMBL/GenBank/DDBJ whole genome shotgun (WGS) entry which is preliminary data.</text>
</comment>
<dbReference type="Proteomes" id="UP001235760">
    <property type="component" value="Unassembled WGS sequence"/>
</dbReference>
<feature type="compositionally biased region" description="Polar residues" evidence="7">
    <location>
        <begin position="1"/>
        <end position="10"/>
    </location>
</feature>
<dbReference type="PROSITE" id="PS00136">
    <property type="entry name" value="SUBTILASE_ASP"/>
    <property type="match status" value="1"/>
</dbReference>
<dbReference type="EC" id="3.4.-.-" evidence="9"/>
<dbReference type="PROSITE" id="PS00138">
    <property type="entry name" value="SUBTILASE_SER"/>
    <property type="match status" value="1"/>
</dbReference>
<feature type="region of interest" description="Disordered" evidence="7">
    <location>
        <begin position="251"/>
        <end position="276"/>
    </location>
</feature>
<evidence type="ECO:0000256" key="5">
    <source>
        <dbReference type="PROSITE-ProRule" id="PRU01240"/>
    </source>
</evidence>
<evidence type="ECO:0000256" key="4">
    <source>
        <dbReference type="ARBA" id="ARBA00022825"/>
    </source>
</evidence>
<dbReference type="PRINTS" id="PR00723">
    <property type="entry name" value="SUBTILISIN"/>
</dbReference>
<organism evidence="9 10">
    <name type="scientific">Leptothrix discophora</name>
    <dbReference type="NCBI Taxonomy" id="89"/>
    <lineage>
        <taxon>Bacteria</taxon>
        <taxon>Pseudomonadati</taxon>
        <taxon>Pseudomonadota</taxon>
        <taxon>Betaproteobacteria</taxon>
        <taxon>Burkholderiales</taxon>
        <taxon>Sphaerotilaceae</taxon>
        <taxon>Leptothrix</taxon>
    </lineage>
</organism>
<dbReference type="PROSITE" id="PS51892">
    <property type="entry name" value="SUBTILASE"/>
    <property type="match status" value="1"/>
</dbReference>
<evidence type="ECO:0000313" key="10">
    <source>
        <dbReference type="Proteomes" id="UP001235760"/>
    </source>
</evidence>
<dbReference type="InterPro" id="IPR034176">
    <property type="entry name" value="Peptidases_S8_13"/>
</dbReference>
<protein>
    <submittedName>
        <fullName evidence="9">S8 family peptidase</fullName>
        <ecNumber evidence="9">3.4.-.-</ecNumber>
    </submittedName>
</protein>
<feature type="domain" description="Peptidase S8/S53" evidence="8">
    <location>
        <begin position="218"/>
        <end position="515"/>
    </location>
</feature>
<dbReference type="CDD" id="cd07496">
    <property type="entry name" value="Peptidases_S8_13"/>
    <property type="match status" value="1"/>
</dbReference>
<comment type="similarity">
    <text evidence="1 5 6">Belongs to the peptidase S8 family.</text>
</comment>
<dbReference type="InterPro" id="IPR050131">
    <property type="entry name" value="Peptidase_S8_subtilisin-like"/>
</dbReference>
<evidence type="ECO:0000256" key="1">
    <source>
        <dbReference type="ARBA" id="ARBA00011073"/>
    </source>
</evidence>
<dbReference type="InterPro" id="IPR023828">
    <property type="entry name" value="Peptidase_S8_Ser-AS"/>
</dbReference>
<dbReference type="SUPFAM" id="SSF52743">
    <property type="entry name" value="Subtilisin-like"/>
    <property type="match status" value="1"/>
</dbReference>
<dbReference type="Gene3D" id="2.60.40.10">
    <property type="entry name" value="Immunoglobulins"/>
    <property type="match status" value="1"/>
</dbReference>
<gene>
    <name evidence="9" type="ORF">Q8X39_03365</name>
</gene>
<keyword evidence="2 5" id="KW-0645">Protease</keyword>
<evidence type="ECO:0000259" key="8">
    <source>
        <dbReference type="Pfam" id="PF00082"/>
    </source>
</evidence>
<reference evidence="9 10" key="1">
    <citation type="submission" date="2023-08" db="EMBL/GenBank/DDBJ databases">
        <authorList>
            <person name="Roldan D.M."/>
            <person name="Menes R.J."/>
        </authorList>
    </citation>
    <scope>NUCLEOTIDE SEQUENCE [LARGE SCALE GENOMIC DNA]</scope>
    <source>
        <strain evidence="9 10">CCM 2812</strain>
    </source>
</reference>
<evidence type="ECO:0000313" key="9">
    <source>
        <dbReference type="EMBL" id="MDP4299661.1"/>
    </source>
</evidence>
<feature type="region of interest" description="Disordered" evidence="7">
    <location>
        <begin position="88"/>
        <end position="128"/>
    </location>
</feature>
<feature type="active site" description="Charge relay system" evidence="5">
    <location>
        <position position="481"/>
    </location>
</feature>
<dbReference type="InterPro" id="IPR036852">
    <property type="entry name" value="Peptidase_S8/S53_dom_sf"/>
</dbReference>
<dbReference type="InterPro" id="IPR015500">
    <property type="entry name" value="Peptidase_S8_subtilisin-rel"/>
</dbReference>
<keyword evidence="3 5" id="KW-0378">Hydrolase</keyword>
<evidence type="ECO:0000256" key="6">
    <source>
        <dbReference type="RuleBase" id="RU003355"/>
    </source>
</evidence>
<evidence type="ECO:0000256" key="7">
    <source>
        <dbReference type="SAM" id="MobiDB-lite"/>
    </source>
</evidence>
<dbReference type="Gene3D" id="3.40.50.200">
    <property type="entry name" value="Peptidase S8/S53 domain"/>
    <property type="match status" value="1"/>
</dbReference>
<dbReference type="RefSeq" id="WP_305748194.1">
    <property type="nucleotide sequence ID" value="NZ_JAUZEE010000001.1"/>
</dbReference>
<dbReference type="PANTHER" id="PTHR43806">
    <property type="entry name" value="PEPTIDASE S8"/>
    <property type="match status" value="1"/>
</dbReference>
<dbReference type="InterPro" id="IPR023827">
    <property type="entry name" value="Peptidase_S8_Asp-AS"/>
</dbReference>
<proteinExistence type="inferred from homology"/>
<name>A0ABT9FZL4_LEPDI</name>
<feature type="active site" description="Charge relay system" evidence="5">
    <location>
        <position position="294"/>
    </location>
</feature>
<dbReference type="InterPro" id="IPR000209">
    <property type="entry name" value="Peptidase_S8/S53_dom"/>
</dbReference>
<evidence type="ECO:0000256" key="2">
    <source>
        <dbReference type="ARBA" id="ARBA00022670"/>
    </source>
</evidence>
<dbReference type="InterPro" id="IPR013783">
    <property type="entry name" value="Ig-like_fold"/>
</dbReference>
<keyword evidence="4 5" id="KW-0720">Serine protease</keyword>
<dbReference type="Pfam" id="PF00082">
    <property type="entry name" value="Peptidase_S8"/>
    <property type="match status" value="1"/>
</dbReference>
<dbReference type="EMBL" id="JAUZEE010000001">
    <property type="protein sequence ID" value="MDP4299661.1"/>
    <property type="molecule type" value="Genomic_DNA"/>
</dbReference>
<feature type="region of interest" description="Disordered" evidence="7">
    <location>
        <begin position="1"/>
        <end position="23"/>
    </location>
</feature>
<evidence type="ECO:0000256" key="3">
    <source>
        <dbReference type="ARBA" id="ARBA00022801"/>
    </source>
</evidence>
<sequence>MPLPDRSSTTAREPDAAPPRPAAGRRRWAALNLALLGAVLLLALTPISPDAAVHAATSSQPVQRLIVRYRDAALPSVRSTTAQRLEASGRAASAAHVEPSEPADEDDGALRRAGSLSQRHGLSLRDGTPVGRAGQVVLVDAGQDRTEVMRRLAADPDVAYVEEDRRAWRHAAPNDPLYAVSSANDPAAGQWYLRTPDATLRAAINAENAWSISNGSADVVVAVLDTGVRPDHPDLAGKLLPGYDFVSDAYVGNDGDGRDGDPTDPGDWVTANDRTTSPNGVCADALIDPSSSWHGTQMAGLIGAMTQNGVGMAGTGRHVRIVPIRVLGKCGGYTSDIADAIRWAAGLPVSGVRPNPNPARIISLSLGGTATTCSQTYQDAITAVRNRGAIVVSSAGNDGKFVGDPANCDGVIAVSGVDHDGYKAYFSNLGRQVTVSAPSGNGACVSLSCLYPILSTINKGPKGPAANDYTNGTTDRAAGTSYSTPLVSGVAALLLSVKPDASVSELTGYITRSARAFPAGAESACVAPSATAQGRCACTTATCGAGLLDAAAALNLAIAGGEPVSTIEPSTTQIVPGSTVVLDGGRSRPFGAIGYRWEIAEGSGIASFGSNATDTSLTTLTVHAAGIVKVRLTVSTAASPTAAARSASSTVVLRAGDAAVSVVTPPVAPSSGGGAMQPGWLLGLAAAVVLLGWLRRAALDQAAADA</sequence>